<dbReference type="SUPFAM" id="SSF103025">
    <property type="entry name" value="Folate-binding domain"/>
    <property type="match status" value="1"/>
</dbReference>
<gene>
    <name evidence="3" type="ORF">BE15_00360</name>
</gene>
<dbReference type="GO" id="GO:0032259">
    <property type="term" value="P:methylation"/>
    <property type="evidence" value="ECO:0007669"/>
    <property type="project" value="UniProtKB-KW"/>
</dbReference>
<name>A0A150QWL4_SORCE</name>
<reference evidence="3 4" key="1">
    <citation type="submission" date="2014-02" db="EMBL/GenBank/DDBJ databases">
        <title>The small core and large imbalanced accessory genome model reveals a collaborative survival strategy of Sorangium cellulosum strains in nature.</title>
        <authorList>
            <person name="Han K."/>
            <person name="Peng R."/>
            <person name="Blom J."/>
            <person name="Li Y.-Z."/>
        </authorList>
    </citation>
    <scope>NUCLEOTIDE SEQUENCE [LARGE SCALE GENOMIC DNA]</scope>
    <source>
        <strain evidence="3 4">So0008-312</strain>
    </source>
</reference>
<keyword evidence="3" id="KW-0808">Transferase</keyword>
<dbReference type="InterPro" id="IPR045179">
    <property type="entry name" value="YgfZ/GcvT"/>
</dbReference>
<dbReference type="AlphaFoldDB" id="A0A150QWL4"/>
<dbReference type="Gene3D" id="3.30.1360.120">
    <property type="entry name" value="Probable tRNA modification gtpase trme, domain 1"/>
    <property type="match status" value="1"/>
</dbReference>
<evidence type="ECO:0000256" key="1">
    <source>
        <dbReference type="ARBA" id="ARBA00022946"/>
    </source>
</evidence>
<dbReference type="PIRSF" id="PIRSF006487">
    <property type="entry name" value="GcvT"/>
    <property type="match status" value="1"/>
</dbReference>
<accession>A0A150QWL4</accession>
<dbReference type="InterPro" id="IPR013977">
    <property type="entry name" value="GcvT_C"/>
</dbReference>
<proteinExistence type="predicted"/>
<evidence type="ECO:0000313" key="4">
    <source>
        <dbReference type="Proteomes" id="UP000075260"/>
    </source>
</evidence>
<keyword evidence="3" id="KW-0489">Methyltransferase</keyword>
<dbReference type="PANTHER" id="PTHR22602:SF0">
    <property type="entry name" value="TRANSFERASE CAF17, MITOCHONDRIAL-RELATED"/>
    <property type="match status" value="1"/>
</dbReference>
<evidence type="ECO:0000313" key="3">
    <source>
        <dbReference type="EMBL" id="KYF71958.1"/>
    </source>
</evidence>
<comment type="caution">
    <text evidence="3">The sequence shown here is derived from an EMBL/GenBank/DDBJ whole genome shotgun (WGS) entry which is preliminary data.</text>
</comment>
<dbReference type="Proteomes" id="UP000075260">
    <property type="component" value="Unassembled WGS sequence"/>
</dbReference>
<organism evidence="3 4">
    <name type="scientific">Sorangium cellulosum</name>
    <name type="common">Polyangium cellulosum</name>
    <dbReference type="NCBI Taxonomy" id="56"/>
    <lineage>
        <taxon>Bacteria</taxon>
        <taxon>Pseudomonadati</taxon>
        <taxon>Myxococcota</taxon>
        <taxon>Polyangia</taxon>
        <taxon>Polyangiales</taxon>
        <taxon>Polyangiaceae</taxon>
        <taxon>Sorangium</taxon>
    </lineage>
</organism>
<dbReference type="PANTHER" id="PTHR22602">
    <property type="entry name" value="TRANSFERASE CAF17, MITOCHONDRIAL-RELATED"/>
    <property type="match status" value="1"/>
</dbReference>
<dbReference type="OrthoDB" id="9796287at2"/>
<feature type="domain" description="Aminomethyltransferase C-terminal" evidence="2">
    <location>
        <begin position="249"/>
        <end position="314"/>
    </location>
</feature>
<dbReference type="InterPro" id="IPR029043">
    <property type="entry name" value="GcvT/YgfZ_C"/>
</dbReference>
<dbReference type="EMBL" id="JEMA01000302">
    <property type="protein sequence ID" value="KYF71958.1"/>
    <property type="molecule type" value="Genomic_DNA"/>
</dbReference>
<keyword evidence="1" id="KW-0809">Transit peptide</keyword>
<protein>
    <submittedName>
        <fullName evidence="3">Aminomethyltransferase</fullName>
    </submittedName>
</protein>
<dbReference type="RefSeq" id="WP_061606661.1">
    <property type="nucleotide sequence ID" value="NZ_JEMA01000302.1"/>
</dbReference>
<dbReference type="Pfam" id="PF08669">
    <property type="entry name" value="GCV_T_C"/>
    <property type="match status" value="1"/>
</dbReference>
<sequence>MDPTHELDEQRRALREGALVQAMPELGTLIVTGSDRQSWLNGLVTCDLAPQKPLPAGAKAAPPAGGAYGLNVVKTGKIFAEVWIVVAADRIYVGALRDRIERLRESFERYLIMEDAELQDASDEHAWVFAHGPRAADLAAAGRAAGAEAAIVDWTGLGGALFVAPRPAEGAVVAALLAPADAGPVGPTTAAAWEVLRVENNVPRFGVDFDEQNFPQEASLEERAVSFTKGCYLGQETVFMLQMRGHAKKRLVQLAVEGEGEVPAGAAIALPDGAAVGEVTSQVRDPRAQRVIALGYVKYKHAVQGTALQVAGRSAEITRAPSAAPSSSGAAPRR</sequence>
<dbReference type="GO" id="GO:0016226">
    <property type="term" value="P:iron-sulfur cluster assembly"/>
    <property type="evidence" value="ECO:0007669"/>
    <property type="project" value="TreeGrafter"/>
</dbReference>
<evidence type="ECO:0000259" key="2">
    <source>
        <dbReference type="Pfam" id="PF08669"/>
    </source>
</evidence>
<dbReference type="SUPFAM" id="SSF101790">
    <property type="entry name" value="Aminomethyltransferase beta-barrel domain"/>
    <property type="match status" value="1"/>
</dbReference>
<dbReference type="InterPro" id="IPR027266">
    <property type="entry name" value="TrmE/GcvT-like"/>
</dbReference>
<dbReference type="InterPro" id="IPR017703">
    <property type="entry name" value="YgfZ/GCV_T_CS"/>
</dbReference>
<dbReference type="GO" id="GO:0008168">
    <property type="term" value="F:methyltransferase activity"/>
    <property type="evidence" value="ECO:0007669"/>
    <property type="project" value="UniProtKB-KW"/>
</dbReference>
<dbReference type="NCBIfam" id="TIGR03317">
    <property type="entry name" value="ygfZ_signature"/>
    <property type="match status" value="1"/>
</dbReference>